<evidence type="ECO:0000313" key="4">
    <source>
        <dbReference type="EMBL" id="KNX37341.1"/>
    </source>
</evidence>
<keyword evidence="5" id="KW-1185">Reference proteome</keyword>
<protein>
    <recommendedName>
        <fullName evidence="3">Glycosyltransferase subfamily 4-like N-terminal domain-containing protein</fullName>
    </recommendedName>
</protein>
<gene>
    <name evidence="4" type="ORF">VV01_09570</name>
</gene>
<dbReference type="GO" id="GO:0016757">
    <property type="term" value="F:glycosyltransferase activity"/>
    <property type="evidence" value="ECO:0007669"/>
    <property type="project" value="UniProtKB-KW"/>
</dbReference>
<dbReference type="PATRIC" id="fig|1631356.3.peg.1864"/>
<dbReference type="CDD" id="cd03801">
    <property type="entry name" value="GT4_PimA-like"/>
    <property type="match status" value="1"/>
</dbReference>
<dbReference type="Proteomes" id="UP000037397">
    <property type="component" value="Unassembled WGS sequence"/>
</dbReference>
<dbReference type="Pfam" id="PF13692">
    <property type="entry name" value="Glyco_trans_1_4"/>
    <property type="match status" value="1"/>
</dbReference>
<dbReference type="SUPFAM" id="SSF53756">
    <property type="entry name" value="UDP-Glycosyltransferase/glycogen phosphorylase"/>
    <property type="match status" value="1"/>
</dbReference>
<dbReference type="STRING" id="1631356.VV01_09570"/>
<dbReference type="OrthoDB" id="3268555at2"/>
<dbReference type="InterPro" id="IPR028098">
    <property type="entry name" value="Glyco_trans_4-like_N"/>
</dbReference>
<dbReference type="PANTHER" id="PTHR12526:SF638">
    <property type="entry name" value="SPORE COAT PROTEIN SA"/>
    <property type="match status" value="1"/>
</dbReference>
<comment type="caution">
    <text evidence="4">The sequence shown here is derived from an EMBL/GenBank/DDBJ whole genome shotgun (WGS) entry which is preliminary data.</text>
</comment>
<keyword evidence="2" id="KW-0808">Transferase</keyword>
<feature type="domain" description="Glycosyltransferase subfamily 4-like N-terminal" evidence="3">
    <location>
        <begin position="16"/>
        <end position="164"/>
    </location>
</feature>
<dbReference type="AlphaFoldDB" id="A0A0L6CHR1"/>
<sequence>MSGSRRILLVVGLVAGGAGRHVHELAVGLLSRGHRVTVACPPEVERRYDFAGAGAAVVEVGIADRPHPVADARTMRILRAAVHEHDLVHAHGLRAGAMAALTTRVVPVLVTLHNAAPPGPSRVVFQALERVVAARARAVLGVSPDLVLRMRQLGADDVRPAVVAAPALPPARRSEEAVRRELGAPGCLALVVGRLAPQKGLDLLLDALPFVDPDTALTVAVAGEGPLHDHLADRIAAESLPVRLLGHRSDVPDLLRASDLVVSSAHWEGQPVWLQEALLAGCPVVATDVGGTRAVVETAGVLVAEGDPAALGAAIGQVAGDPAYRADLARLSAARGAQLPDRDTAVEDALAVYEDVVGDTPA</sequence>
<reference evidence="5" key="1">
    <citation type="submission" date="2015-03" db="EMBL/GenBank/DDBJ databases">
        <title>Luteipulveratus halotolerans sp. nov., a novel actinobacterium (Dermacoccaceae) from Sarawak, Malaysia.</title>
        <authorList>
            <person name="Juboi H."/>
            <person name="Basik A."/>
            <person name="Shamsul S.S."/>
            <person name="Arnold P."/>
            <person name="Schmitt E.K."/>
            <person name="Sanglier J.-J."/>
            <person name="Yeo T."/>
        </authorList>
    </citation>
    <scope>NUCLEOTIDE SEQUENCE [LARGE SCALE GENOMIC DNA]</scope>
    <source>
        <strain evidence="5">C296001</strain>
    </source>
</reference>
<evidence type="ECO:0000259" key="3">
    <source>
        <dbReference type="Pfam" id="PF13579"/>
    </source>
</evidence>
<name>A0A0L6CHR1_9MICO</name>
<dbReference type="Pfam" id="PF13579">
    <property type="entry name" value="Glyco_trans_4_4"/>
    <property type="match status" value="1"/>
</dbReference>
<evidence type="ECO:0000256" key="2">
    <source>
        <dbReference type="ARBA" id="ARBA00022679"/>
    </source>
</evidence>
<dbReference type="PANTHER" id="PTHR12526">
    <property type="entry name" value="GLYCOSYLTRANSFERASE"/>
    <property type="match status" value="1"/>
</dbReference>
<organism evidence="4 5">
    <name type="scientific">Luteipulveratus halotolerans</name>
    <dbReference type="NCBI Taxonomy" id="1631356"/>
    <lineage>
        <taxon>Bacteria</taxon>
        <taxon>Bacillati</taxon>
        <taxon>Actinomycetota</taxon>
        <taxon>Actinomycetes</taxon>
        <taxon>Micrococcales</taxon>
        <taxon>Dermacoccaceae</taxon>
        <taxon>Luteipulveratus</taxon>
    </lineage>
</organism>
<keyword evidence="1" id="KW-0328">Glycosyltransferase</keyword>
<evidence type="ECO:0000313" key="5">
    <source>
        <dbReference type="Proteomes" id="UP000037397"/>
    </source>
</evidence>
<dbReference type="Gene3D" id="3.40.50.2000">
    <property type="entry name" value="Glycogen Phosphorylase B"/>
    <property type="match status" value="2"/>
</dbReference>
<dbReference type="EMBL" id="LAIR01000002">
    <property type="protein sequence ID" value="KNX37341.1"/>
    <property type="molecule type" value="Genomic_DNA"/>
</dbReference>
<proteinExistence type="predicted"/>
<evidence type="ECO:0000256" key="1">
    <source>
        <dbReference type="ARBA" id="ARBA00022676"/>
    </source>
</evidence>
<dbReference type="RefSeq" id="WP_050669687.1">
    <property type="nucleotide sequence ID" value="NZ_LAIR01000002.1"/>
</dbReference>
<accession>A0A0L6CHR1</accession>